<feature type="transmembrane region" description="Helical" evidence="8">
    <location>
        <begin position="404"/>
        <end position="422"/>
    </location>
</feature>
<keyword evidence="5 8" id="KW-0573">Peptidoglycan synthesis</keyword>
<comment type="caution">
    <text evidence="10">The sequence shown here is derived from an EMBL/GenBank/DDBJ whole genome shotgun (WGS) entry which is preliminary data.</text>
</comment>
<evidence type="ECO:0000313" key="12">
    <source>
        <dbReference type="Proteomes" id="UP000191056"/>
    </source>
</evidence>
<feature type="transmembrane region" description="Helical" evidence="8">
    <location>
        <begin position="89"/>
        <end position="109"/>
    </location>
</feature>
<proteinExistence type="inferred from homology"/>
<feature type="transmembrane region" description="Helical" evidence="8">
    <location>
        <begin position="225"/>
        <end position="245"/>
    </location>
</feature>
<dbReference type="AlphaFoldDB" id="A0A1V4J1N5"/>
<dbReference type="Pfam" id="PF03023">
    <property type="entry name" value="MurJ"/>
    <property type="match status" value="1"/>
</dbReference>
<dbReference type="GO" id="GO:0071555">
    <property type="term" value="P:cell wall organization"/>
    <property type="evidence" value="ECO:0007669"/>
    <property type="project" value="UniProtKB-UniRule"/>
</dbReference>
<gene>
    <name evidence="8 10" type="primary">murJ</name>
    <name evidence="10" type="ORF">CLCHR_05610</name>
    <name evidence="11" type="ORF">D2A34_06760</name>
</gene>
<sequence length="508" mass="56394">MKQRSSLVKSTFIIMIVSLISRFLGFVRDMLIANNFGAGMYTDAYNLAVSVPETIFTLVGLAISTAFLPMLSKIKAQKGQKRMYEFANNVINILFVISLFLFVVTSIFSKEIVYIFGPSEETALIAIKLLRITLLNLLFLSINACFTALLQVNEDFVIPSILGLFFNLPMILYLLFFNNYDILGLTIANVIGNFFRVAVQVPSLLNHEYKYKFIIDIKDERLKAIVVLIIPVIIGAGANSLNMVVDKYIALKFPSGSVSALDYAQKLIIFINTIIAASVTSVAYPLMANMRSNEDIHGFLEILKKSILYLAILLIPITFGVIIFSEDIVKIVYARGAFDKNAVQITSFALLGYGFGIFFTGLRDILNSTLFSMGKTKVTTVNGVVGVIINITFCIILSRYFGIMGIALASVIAMAVTAILLFRSVIKLEKDFIINDIIKKIVLITISSLIMGLVIIIVVINLRNTLGSIPLVLFGGIIGVVVYFTLCHIFKIEEIIEIKSLILKRIKR</sequence>
<reference evidence="11 13" key="2">
    <citation type="submission" date="2018-08" db="EMBL/GenBank/DDBJ databases">
        <title>Genome of Clostridium chromiireducens C1, DSM12136.</title>
        <authorList>
            <person name="Xing M."/>
            <person name="Wei Y."/>
            <person name="Ang E.L."/>
            <person name="Zhao H."/>
            <person name="Zhang Y."/>
        </authorList>
    </citation>
    <scope>NUCLEOTIDE SEQUENCE [LARGE SCALE GENOMIC DNA]</scope>
    <source>
        <strain evidence="11 13">C1</strain>
    </source>
</reference>
<dbReference type="PANTHER" id="PTHR47019">
    <property type="entry name" value="LIPID II FLIPPASE MURJ"/>
    <property type="match status" value="1"/>
</dbReference>
<evidence type="ECO:0000313" key="11">
    <source>
        <dbReference type="EMBL" id="RII34902.1"/>
    </source>
</evidence>
<evidence type="ECO:0000313" key="10">
    <source>
        <dbReference type="EMBL" id="OPJ65577.1"/>
    </source>
</evidence>
<dbReference type="EMBL" id="QXDJ01000002">
    <property type="protein sequence ID" value="RII34902.1"/>
    <property type="molecule type" value="Genomic_DNA"/>
</dbReference>
<dbReference type="Proteomes" id="UP000191056">
    <property type="component" value="Unassembled WGS sequence"/>
</dbReference>
<dbReference type="CDD" id="cd13123">
    <property type="entry name" value="MATE_MurJ_like"/>
    <property type="match status" value="1"/>
</dbReference>
<feature type="transmembrane region" description="Helical" evidence="8">
    <location>
        <begin position="47"/>
        <end position="68"/>
    </location>
</feature>
<dbReference type="GO" id="GO:0005886">
    <property type="term" value="C:plasma membrane"/>
    <property type="evidence" value="ECO:0007669"/>
    <property type="project" value="UniProtKB-SubCell"/>
</dbReference>
<feature type="transmembrane region" description="Helical" evidence="8">
    <location>
        <begin position="468"/>
        <end position="490"/>
    </location>
</feature>
<feature type="transmembrane region" description="Helical" evidence="8">
    <location>
        <begin position="378"/>
        <end position="398"/>
    </location>
</feature>
<feature type="transmembrane region" description="Helical" evidence="8">
    <location>
        <begin position="265"/>
        <end position="286"/>
    </location>
</feature>
<dbReference type="InterPro" id="IPR004268">
    <property type="entry name" value="MurJ"/>
</dbReference>
<feature type="transmembrane region" description="Helical" evidence="8">
    <location>
        <begin position="307"/>
        <end position="325"/>
    </location>
</feature>
<keyword evidence="12" id="KW-1185">Reference proteome</keyword>
<dbReference type="GO" id="GO:0009252">
    <property type="term" value="P:peptidoglycan biosynthetic process"/>
    <property type="evidence" value="ECO:0007669"/>
    <property type="project" value="UniProtKB-UniRule"/>
</dbReference>
<keyword evidence="8 9" id="KW-0961">Cell wall biogenesis/degradation</keyword>
<dbReference type="STRING" id="225345.CLCHR_05610"/>
<accession>A0A1V4J1N5</accession>
<dbReference type="OrthoDB" id="9804143at2"/>
<feature type="transmembrane region" description="Helical" evidence="8">
    <location>
        <begin position="442"/>
        <end position="462"/>
    </location>
</feature>
<dbReference type="GO" id="GO:0008360">
    <property type="term" value="P:regulation of cell shape"/>
    <property type="evidence" value="ECO:0007669"/>
    <property type="project" value="UniProtKB-UniRule"/>
</dbReference>
<evidence type="ECO:0000256" key="9">
    <source>
        <dbReference type="PIRNR" id="PIRNR002869"/>
    </source>
</evidence>
<evidence type="ECO:0000256" key="6">
    <source>
        <dbReference type="ARBA" id="ARBA00022989"/>
    </source>
</evidence>
<dbReference type="RefSeq" id="WP_079438161.1">
    <property type="nucleotide sequence ID" value="NZ_MZGT01000006.1"/>
</dbReference>
<name>A0A1V4J1N5_9CLOT</name>
<feature type="transmembrane region" description="Helical" evidence="8">
    <location>
        <begin position="182"/>
        <end position="205"/>
    </location>
</feature>
<keyword evidence="2 8" id="KW-1003">Cell membrane</keyword>
<dbReference type="HAMAP" id="MF_02078">
    <property type="entry name" value="MurJ_MviN"/>
    <property type="match status" value="1"/>
</dbReference>
<dbReference type="PRINTS" id="PR01806">
    <property type="entry name" value="VIRFACTRMVIN"/>
</dbReference>
<dbReference type="Proteomes" id="UP000265930">
    <property type="component" value="Unassembled WGS sequence"/>
</dbReference>
<dbReference type="NCBIfam" id="TIGR01695">
    <property type="entry name" value="murJ_mviN"/>
    <property type="match status" value="1"/>
</dbReference>
<keyword evidence="7 8" id="KW-0472">Membrane</keyword>
<feature type="transmembrane region" description="Helical" evidence="8">
    <location>
        <begin position="345"/>
        <end position="366"/>
    </location>
</feature>
<keyword evidence="8 9" id="KW-0813">Transport</keyword>
<evidence type="ECO:0000313" key="13">
    <source>
        <dbReference type="Proteomes" id="UP000265930"/>
    </source>
</evidence>
<dbReference type="GO" id="GO:0015648">
    <property type="term" value="F:lipid-linked peptidoglycan transporter activity"/>
    <property type="evidence" value="ECO:0007669"/>
    <property type="project" value="UniProtKB-UniRule"/>
</dbReference>
<comment type="similarity">
    <text evidence="8 9">Belongs to the MurJ/MviN family.</text>
</comment>
<evidence type="ECO:0000256" key="4">
    <source>
        <dbReference type="ARBA" id="ARBA00022960"/>
    </source>
</evidence>
<dbReference type="UniPathway" id="UPA00219"/>
<evidence type="ECO:0000256" key="7">
    <source>
        <dbReference type="ARBA" id="ARBA00023136"/>
    </source>
</evidence>
<evidence type="ECO:0000256" key="3">
    <source>
        <dbReference type="ARBA" id="ARBA00022692"/>
    </source>
</evidence>
<evidence type="ECO:0000256" key="8">
    <source>
        <dbReference type="HAMAP-Rule" id="MF_02078"/>
    </source>
</evidence>
<keyword evidence="6 8" id="KW-1133">Transmembrane helix</keyword>
<protein>
    <recommendedName>
        <fullName evidence="8">Probable lipid II flippase MurJ</fullName>
    </recommendedName>
</protein>
<reference evidence="10 12" key="1">
    <citation type="submission" date="2017-03" db="EMBL/GenBank/DDBJ databases">
        <title>Genome sequence of Clostridium chromiireducens DSM 23318.</title>
        <authorList>
            <person name="Poehlein A."/>
            <person name="Daniel R."/>
        </authorList>
    </citation>
    <scope>NUCLEOTIDE SEQUENCE [LARGE SCALE GENOMIC DNA]</scope>
    <source>
        <strain evidence="10 12">DSM 23318</strain>
    </source>
</reference>
<evidence type="ECO:0000256" key="5">
    <source>
        <dbReference type="ARBA" id="ARBA00022984"/>
    </source>
</evidence>
<comment type="function">
    <text evidence="8 9">Involved in peptidoglycan biosynthesis. Transports lipid-linked peptidoglycan precursors from the inner to the outer leaflet of the cytoplasmic membrane.</text>
</comment>
<dbReference type="PIRSF" id="PIRSF002869">
    <property type="entry name" value="MviN"/>
    <property type="match status" value="1"/>
</dbReference>
<dbReference type="EMBL" id="MZGT01000006">
    <property type="protein sequence ID" value="OPJ65577.1"/>
    <property type="molecule type" value="Genomic_DNA"/>
</dbReference>
<evidence type="ECO:0000256" key="2">
    <source>
        <dbReference type="ARBA" id="ARBA00022475"/>
    </source>
</evidence>
<keyword evidence="4 8" id="KW-0133">Cell shape</keyword>
<feature type="transmembrane region" description="Helical" evidence="8">
    <location>
        <begin position="7"/>
        <end position="27"/>
    </location>
</feature>
<keyword evidence="3 8" id="KW-0812">Transmembrane</keyword>
<dbReference type="PANTHER" id="PTHR47019:SF1">
    <property type="entry name" value="LIPID II FLIPPASE MURJ"/>
    <property type="match status" value="1"/>
</dbReference>
<evidence type="ECO:0000256" key="1">
    <source>
        <dbReference type="ARBA" id="ARBA00004651"/>
    </source>
</evidence>
<organism evidence="10 12">
    <name type="scientific">Clostridium chromiireducens</name>
    <dbReference type="NCBI Taxonomy" id="225345"/>
    <lineage>
        <taxon>Bacteria</taxon>
        <taxon>Bacillati</taxon>
        <taxon>Bacillota</taxon>
        <taxon>Clostridia</taxon>
        <taxon>Eubacteriales</taxon>
        <taxon>Clostridiaceae</taxon>
        <taxon>Clostridium</taxon>
    </lineage>
</organism>
<comment type="subcellular location">
    <subcellularLocation>
        <location evidence="1 8">Cell membrane</location>
        <topology evidence="1 8">Multi-pass membrane protein</topology>
    </subcellularLocation>
</comment>
<feature type="transmembrane region" description="Helical" evidence="8">
    <location>
        <begin position="129"/>
        <end position="149"/>
    </location>
</feature>
<dbReference type="GO" id="GO:0034204">
    <property type="term" value="P:lipid translocation"/>
    <property type="evidence" value="ECO:0007669"/>
    <property type="project" value="TreeGrafter"/>
</dbReference>
<feature type="transmembrane region" description="Helical" evidence="8">
    <location>
        <begin position="156"/>
        <end position="176"/>
    </location>
</feature>
<comment type="pathway">
    <text evidence="8">Cell wall biogenesis; peptidoglycan biosynthesis.</text>
</comment>
<dbReference type="InterPro" id="IPR051050">
    <property type="entry name" value="Lipid_II_flippase_MurJ/MviN"/>
</dbReference>